<dbReference type="AlphaFoldDB" id="A0A0F9US38"/>
<proteinExistence type="predicted"/>
<reference evidence="1" key="1">
    <citation type="journal article" date="2015" name="Nature">
        <title>Complex archaea that bridge the gap between prokaryotes and eukaryotes.</title>
        <authorList>
            <person name="Spang A."/>
            <person name="Saw J.H."/>
            <person name="Jorgensen S.L."/>
            <person name="Zaremba-Niedzwiedzka K."/>
            <person name="Martijn J."/>
            <person name="Lind A.E."/>
            <person name="van Eijk R."/>
            <person name="Schleper C."/>
            <person name="Guy L."/>
            <person name="Ettema T.J."/>
        </authorList>
    </citation>
    <scope>NUCLEOTIDE SEQUENCE</scope>
</reference>
<evidence type="ECO:0000313" key="1">
    <source>
        <dbReference type="EMBL" id="KKN63986.1"/>
    </source>
</evidence>
<gene>
    <name evidence="1" type="ORF">LCGC14_0496230</name>
</gene>
<sequence length="326" mass="38214">MVDATFLEEYPLYRKFICEIPELVRDFPKININMYCPSCKNIRTFLLTDRIYVDEDYLLKADRYMGAYKIEDNSIFILKYICGSCKKFPRTFYLKIGKDMGEESKEVQKVGQYIPWDISINKNLKKILGKFSKNYTKGLICESQGYGIGANAYFRRIVEEIIGDLLEQIPNIMSGEERSKYEEALEKTRKAKNTQDKIALVKDLLPPILMPEKHNPLKTLHKILSEGLHEKTDVECLEDAQIIRTTLTFLVNSILRRKKEQQEFSEGMKNLLDKKMKSTKSQNSYFSRRYFNINTRSVDFPTPPFPEKEIIFFMCKITKQLCLNSK</sequence>
<dbReference type="EMBL" id="LAZR01000571">
    <property type="protein sequence ID" value="KKN63986.1"/>
    <property type="molecule type" value="Genomic_DNA"/>
</dbReference>
<organism evidence="1">
    <name type="scientific">marine sediment metagenome</name>
    <dbReference type="NCBI Taxonomy" id="412755"/>
    <lineage>
        <taxon>unclassified sequences</taxon>
        <taxon>metagenomes</taxon>
        <taxon>ecological metagenomes</taxon>
    </lineage>
</organism>
<accession>A0A0F9US38</accession>
<protein>
    <submittedName>
        <fullName evidence="1">Uncharacterized protein</fullName>
    </submittedName>
</protein>
<name>A0A0F9US38_9ZZZZ</name>
<comment type="caution">
    <text evidence="1">The sequence shown here is derived from an EMBL/GenBank/DDBJ whole genome shotgun (WGS) entry which is preliminary data.</text>
</comment>